<protein>
    <recommendedName>
        <fullName evidence="1">Enoyl reductase (ER) domain-containing protein</fullName>
    </recommendedName>
</protein>
<name>A0A381SUX1_9ZZZZ</name>
<sequence length="330" mass="35045">MKNVSFKAIVIEEIAKGNFSRNVQERSTGDLPEGDLTIRVEYSSLNYKDALSATGNKGVTREYPHTPGIDATGVVKESSSPDFPENTPVIISGYDLGMNTAGGFGEYIRVPVGWAVKRPENLTAKESMILGTAGFTAGLCVKALEEKSGVKGMKAVVSGATGGVGCIAVKLLSHLGAEVTALTGKRDATSFLRNIGAAEILSRTEFIESIRGPIGKGMWDIAVDVAGGNILSAILASMKYDGTVTCCGLVDSPSFKASVFPFILRGNSLIGIDSAEKPVHEKAEIWERFSKDWQMDGLDDICHTVNLDGMLPEIDKILAGGQTGRVVLEL</sequence>
<dbReference type="Gene3D" id="3.90.180.10">
    <property type="entry name" value="Medium-chain alcohol dehydrogenases, catalytic domain"/>
    <property type="match status" value="1"/>
</dbReference>
<dbReference type="NCBIfam" id="TIGR02823">
    <property type="entry name" value="oxido_YhdH"/>
    <property type="match status" value="1"/>
</dbReference>
<proteinExistence type="predicted"/>
<dbReference type="Gene3D" id="3.40.50.720">
    <property type="entry name" value="NAD(P)-binding Rossmann-like Domain"/>
    <property type="match status" value="1"/>
</dbReference>
<dbReference type="AlphaFoldDB" id="A0A381SUX1"/>
<dbReference type="InterPro" id="IPR013154">
    <property type="entry name" value="ADH-like_N"/>
</dbReference>
<dbReference type="SUPFAM" id="SSF51735">
    <property type="entry name" value="NAD(P)-binding Rossmann-fold domains"/>
    <property type="match status" value="1"/>
</dbReference>
<dbReference type="GO" id="GO:0043957">
    <property type="term" value="F:acryloyl-CoA reductase (NADPH) activity"/>
    <property type="evidence" value="ECO:0007669"/>
    <property type="project" value="TreeGrafter"/>
</dbReference>
<dbReference type="InterPro" id="IPR036291">
    <property type="entry name" value="NAD(P)-bd_dom_sf"/>
</dbReference>
<dbReference type="InterPro" id="IPR013149">
    <property type="entry name" value="ADH-like_C"/>
</dbReference>
<dbReference type="Pfam" id="PF00107">
    <property type="entry name" value="ADH_zinc_N"/>
    <property type="match status" value="1"/>
</dbReference>
<dbReference type="PANTHER" id="PTHR43677">
    <property type="entry name" value="SHORT-CHAIN DEHYDROGENASE/REDUCTASE"/>
    <property type="match status" value="1"/>
</dbReference>
<evidence type="ECO:0000313" key="2">
    <source>
        <dbReference type="EMBL" id="SVA07810.1"/>
    </source>
</evidence>
<dbReference type="InterPro" id="IPR051397">
    <property type="entry name" value="Zn-ADH-like_protein"/>
</dbReference>
<accession>A0A381SUX1</accession>
<dbReference type="EMBL" id="UINC01003611">
    <property type="protein sequence ID" value="SVA07810.1"/>
    <property type="molecule type" value="Genomic_DNA"/>
</dbReference>
<evidence type="ECO:0000259" key="1">
    <source>
        <dbReference type="SMART" id="SM00829"/>
    </source>
</evidence>
<dbReference type="InterPro" id="IPR020843">
    <property type="entry name" value="ER"/>
</dbReference>
<dbReference type="PANTHER" id="PTHR43677:SF1">
    <property type="entry name" value="ACRYLYL-COA REDUCTASE ACUI-RELATED"/>
    <property type="match status" value="1"/>
</dbReference>
<dbReference type="Pfam" id="PF08240">
    <property type="entry name" value="ADH_N"/>
    <property type="match status" value="1"/>
</dbReference>
<reference evidence="2" key="1">
    <citation type="submission" date="2018-05" db="EMBL/GenBank/DDBJ databases">
        <authorList>
            <person name="Lanie J.A."/>
            <person name="Ng W.-L."/>
            <person name="Kazmierczak K.M."/>
            <person name="Andrzejewski T.M."/>
            <person name="Davidsen T.M."/>
            <person name="Wayne K.J."/>
            <person name="Tettelin H."/>
            <person name="Glass J.I."/>
            <person name="Rusch D."/>
            <person name="Podicherti R."/>
            <person name="Tsui H.-C.T."/>
            <person name="Winkler M.E."/>
        </authorList>
    </citation>
    <scope>NUCLEOTIDE SEQUENCE</scope>
</reference>
<dbReference type="InterPro" id="IPR014188">
    <property type="entry name" value="Acrylyl-CoA_reductase_AcuI"/>
</dbReference>
<feature type="domain" description="Enoyl reductase (ER)" evidence="1">
    <location>
        <begin position="17"/>
        <end position="328"/>
    </location>
</feature>
<dbReference type="CDD" id="cd05280">
    <property type="entry name" value="MDR_yhdh_yhfp"/>
    <property type="match status" value="1"/>
</dbReference>
<gene>
    <name evidence="2" type="ORF">METZ01_LOCUS60664</name>
</gene>
<dbReference type="InterPro" id="IPR011032">
    <property type="entry name" value="GroES-like_sf"/>
</dbReference>
<dbReference type="SUPFAM" id="SSF50129">
    <property type="entry name" value="GroES-like"/>
    <property type="match status" value="1"/>
</dbReference>
<dbReference type="SMART" id="SM00829">
    <property type="entry name" value="PKS_ER"/>
    <property type="match status" value="1"/>
</dbReference>
<organism evidence="2">
    <name type="scientific">marine metagenome</name>
    <dbReference type="NCBI Taxonomy" id="408172"/>
    <lineage>
        <taxon>unclassified sequences</taxon>
        <taxon>metagenomes</taxon>
        <taxon>ecological metagenomes</taxon>
    </lineage>
</organism>